<organism evidence="1 2">
    <name type="scientific">Stutzerimonas stutzeri</name>
    <name type="common">Pseudomonas stutzeri</name>
    <dbReference type="NCBI Taxonomy" id="316"/>
    <lineage>
        <taxon>Bacteria</taxon>
        <taxon>Pseudomonadati</taxon>
        <taxon>Pseudomonadota</taxon>
        <taxon>Gammaproteobacteria</taxon>
        <taxon>Pseudomonadales</taxon>
        <taxon>Pseudomonadaceae</taxon>
        <taxon>Stutzerimonas</taxon>
    </lineage>
</organism>
<reference evidence="1 2" key="1">
    <citation type="submission" date="2019-07" db="EMBL/GenBank/DDBJ databases">
        <title>Deep subsurface shale carbon reservoir microbial communities from Ohio and West Virginia, USA.</title>
        <authorList>
            <person name="Wrighton K."/>
        </authorList>
    </citation>
    <scope>NUCLEOTIDE SEQUENCE [LARGE SCALE GENOMIC DNA]</scope>
    <source>
        <strain evidence="1 2">NP_8Ht</strain>
    </source>
</reference>
<accession>A0A5S5B3R9</accession>
<proteinExistence type="predicted"/>
<gene>
    <name evidence="1" type="ORF">A9A72_124235</name>
</gene>
<dbReference type="Proteomes" id="UP000324282">
    <property type="component" value="Unassembled WGS sequence"/>
</dbReference>
<evidence type="ECO:0000313" key="1">
    <source>
        <dbReference type="EMBL" id="TYP61499.1"/>
    </source>
</evidence>
<name>A0A5S5B3R9_STUST</name>
<dbReference type="AlphaFoldDB" id="A0A5S5B3R9"/>
<comment type="caution">
    <text evidence="1">The sequence shown here is derived from an EMBL/GenBank/DDBJ whole genome shotgun (WGS) entry which is preliminary data.</text>
</comment>
<sequence length="157" mass="18016">MDTTQWIALFERAFRGMEESLEQVLQLRSCREHWIQAEISLHAWFQDEIEIWTDLPIGGGRKADLYAQDDSGVTTMVAEIKCLGDASQVKCLEGDWSLRADIDRLRSIDCITRLMVLVIAKGDETNTGQRLRKDEWVNGQKSTDVEMGFALIRIWPL</sequence>
<dbReference type="RefSeq" id="WP_148926164.1">
    <property type="nucleotide sequence ID" value="NZ_VNHQ01000014.1"/>
</dbReference>
<protein>
    <submittedName>
        <fullName evidence="1">Uncharacterized protein</fullName>
    </submittedName>
</protein>
<dbReference type="OrthoDB" id="6971342at2"/>
<evidence type="ECO:0000313" key="2">
    <source>
        <dbReference type="Proteomes" id="UP000324282"/>
    </source>
</evidence>
<dbReference type="EMBL" id="VNHQ01000014">
    <property type="protein sequence ID" value="TYP61499.1"/>
    <property type="molecule type" value="Genomic_DNA"/>
</dbReference>